<dbReference type="Proteomes" id="UP000179636">
    <property type="component" value="Unassembled WGS sequence"/>
</dbReference>
<feature type="region of interest" description="Disordered" evidence="1">
    <location>
        <begin position="195"/>
        <end position="218"/>
    </location>
</feature>
<evidence type="ECO:0000313" key="3">
    <source>
        <dbReference type="Proteomes" id="UP000179636"/>
    </source>
</evidence>
<evidence type="ECO:0008006" key="4">
    <source>
        <dbReference type="Google" id="ProtNLM"/>
    </source>
</evidence>
<protein>
    <recommendedName>
        <fullName evidence="4">Diacylglycerol O-acyltransferase</fullName>
    </recommendedName>
</protein>
<sequence>MGNVLDLLDQTMYDIGQATRSNTLLQCVWVYDRPIDIDGLRRFHGHLVRGRLSRCIARSPLPFGRSRWVKADNVSGLEIVESARPREEFDDWLGEQVNFPLDSEQGPAWHLATLPFTEGGAGVSLVISHCLTDGVGLWEAMADAALGHDDPISWPEAASRGRWQAIRQDAGQTVRDIPAIGRAIVGAIQMGRQGRNGAAAAAPPAALSSEPPPETDESHLLPTATIFVDAEEWDARARALGGTRNTLLVGLAARLAYHAGRVAADGSVVVTLPVNERTADDTRANAISGVRATVNPASATTDLGEIRAAVKQELIRHSQEPDPQQVMNALVPLMSERVLKAARSATRGNPFNLVGASNVGEMDTAAGRADGTDAASFALRLHHLGVATSTLHRYGGVQTMLSGTMNGQIFISLISYLPGRANSNDELRLDLSTALKEFSLSGSYL</sequence>
<organism evidence="2 3">
    <name type="scientific">Mycobacterium syngnathidarum</name>
    <dbReference type="NCBI Taxonomy" id="1908205"/>
    <lineage>
        <taxon>Bacteria</taxon>
        <taxon>Bacillati</taxon>
        <taxon>Actinomycetota</taxon>
        <taxon>Actinomycetes</taxon>
        <taxon>Mycobacteriales</taxon>
        <taxon>Mycobacteriaceae</taxon>
        <taxon>Mycobacterium</taxon>
    </lineage>
</organism>
<dbReference type="STRING" id="1908205.BKG60_22970"/>
<proteinExistence type="predicted"/>
<dbReference type="SUPFAM" id="SSF52777">
    <property type="entry name" value="CoA-dependent acyltransferases"/>
    <property type="match status" value="1"/>
</dbReference>
<dbReference type="OrthoDB" id="8183309at2"/>
<accession>A0A1S1JH09</accession>
<reference evidence="2 3" key="1">
    <citation type="submission" date="2016-10" db="EMBL/GenBank/DDBJ databases">
        <title>Evaluation of Human, Animal and Environmental Mycobacterium chelonae Isolates by Core Genome Phylogenomic Analysis, Targeted Gene Comparison, and Anti-microbial Susceptibility Patterns: A Tale of Mistaken Identities.</title>
        <authorList>
            <person name="Fogelson S.B."/>
            <person name="Camus A.C."/>
            <person name="Lorenz W."/>
            <person name="Vasireddy R."/>
            <person name="Vasireddy S."/>
            <person name="Smith T."/>
            <person name="Brown-Elliott B.A."/>
            <person name="Wallace R.J.Jr."/>
            <person name="Hasan N.A."/>
            <person name="Reischl U."/>
            <person name="Sanchez S."/>
        </authorList>
    </citation>
    <scope>NUCLEOTIDE SEQUENCE [LARGE SCALE GENOMIC DNA]</scope>
    <source>
        <strain evidence="2 3">24999</strain>
    </source>
</reference>
<dbReference type="EMBL" id="MLHV01000065">
    <property type="protein sequence ID" value="OHT78447.1"/>
    <property type="molecule type" value="Genomic_DNA"/>
</dbReference>
<keyword evidence="3" id="KW-1185">Reference proteome</keyword>
<evidence type="ECO:0000256" key="1">
    <source>
        <dbReference type="SAM" id="MobiDB-lite"/>
    </source>
</evidence>
<accession>A0A1Q9W611</accession>
<dbReference type="AlphaFoldDB" id="A0A1Q9W611"/>
<gene>
    <name evidence="2" type="ORF">BKG61_30150</name>
</gene>
<comment type="caution">
    <text evidence="2">The sequence shown here is derived from an EMBL/GenBank/DDBJ whole genome shotgun (WGS) entry which is preliminary data.</text>
</comment>
<feature type="compositionally biased region" description="Low complexity" evidence="1">
    <location>
        <begin position="198"/>
        <end position="209"/>
    </location>
</feature>
<evidence type="ECO:0000313" key="2">
    <source>
        <dbReference type="EMBL" id="OHT78447.1"/>
    </source>
</evidence>
<dbReference type="RefSeq" id="WP_070947246.1">
    <property type="nucleotide sequence ID" value="NZ_MLCL01000081.1"/>
</dbReference>
<name>A0A1Q9W611_9MYCO</name>